<dbReference type="STRING" id="1619308.B5808_17320"/>
<feature type="region of interest" description="Disordered" evidence="1">
    <location>
        <begin position="1"/>
        <end position="34"/>
    </location>
</feature>
<dbReference type="Proteomes" id="UP000192775">
    <property type="component" value="Chromosome"/>
</dbReference>
<organism evidence="2 3">
    <name type="scientific">Cnuibacter physcomitrellae</name>
    <dbReference type="NCBI Taxonomy" id="1619308"/>
    <lineage>
        <taxon>Bacteria</taxon>
        <taxon>Bacillati</taxon>
        <taxon>Actinomycetota</taxon>
        <taxon>Actinomycetes</taxon>
        <taxon>Micrococcales</taxon>
        <taxon>Microbacteriaceae</taxon>
        <taxon>Cnuibacter</taxon>
    </lineage>
</organism>
<proteinExistence type="predicted"/>
<dbReference type="EMBL" id="CP020715">
    <property type="protein sequence ID" value="ARJ06786.1"/>
    <property type="molecule type" value="Genomic_DNA"/>
</dbReference>
<name>A0A1X9LNL5_9MICO</name>
<feature type="compositionally biased region" description="Basic and acidic residues" evidence="1">
    <location>
        <begin position="9"/>
        <end position="23"/>
    </location>
</feature>
<protein>
    <submittedName>
        <fullName evidence="2">Uncharacterized protein</fullName>
    </submittedName>
</protein>
<evidence type="ECO:0000313" key="2">
    <source>
        <dbReference type="EMBL" id="ARJ06786.1"/>
    </source>
</evidence>
<evidence type="ECO:0000313" key="3">
    <source>
        <dbReference type="Proteomes" id="UP000192775"/>
    </source>
</evidence>
<gene>
    <name evidence="2" type="ORF">B5808_17320</name>
</gene>
<keyword evidence="3" id="KW-1185">Reference proteome</keyword>
<accession>A0A1X9LNL5</accession>
<sequence length="323" mass="33890">MFGSRKRAERAEAREALRAEVESRGWTWREAAPPPPIEVPEAALRETRRPSPIWTIGLAETATGIVDGRPFTAGRLVGYAYRTSNSGTAFGDRETANAVWLALPGALPEIRLVDTTGPDDDHGLPLPPLPAPTALAPRWRAEGFIPAFANDLLTPQVAAVLHGAPPCSAVVVRAGIAIVYGMPTWDATTIEAALRFLQAFAAAVPAQCWGRADALTAGTGVFPYDLPAGGLRLEQRLVAPNWKGFGLAAKVGWERAAEAPRSVVLTRGQVGDVWDLPPRSGATSSVSVGLRIGGAQLGPDSNHGIATVASTLASRTGGIPPTP</sequence>
<reference evidence="2 3" key="1">
    <citation type="submission" date="2017-04" db="EMBL/GenBank/DDBJ databases">
        <authorList>
            <person name="Afonso C.L."/>
            <person name="Miller P.J."/>
            <person name="Scott M.A."/>
            <person name="Spackman E."/>
            <person name="Goraichik I."/>
            <person name="Dimitrov K.M."/>
            <person name="Suarez D.L."/>
            <person name="Swayne D.E."/>
        </authorList>
    </citation>
    <scope>NUCLEOTIDE SEQUENCE [LARGE SCALE GENOMIC DNA]</scope>
    <source>
        <strain evidence="3">XA(T)</strain>
    </source>
</reference>
<dbReference type="KEGG" id="cphy:B5808_17320"/>
<dbReference type="AlphaFoldDB" id="A0A1X9LNL5"/>
<evidence type="ECO:0000256" key="1">
    <source>
        <dbReference type="SAM" id="MobiDB-lite"/>
    </source>
</evidence>